<organism evidence="2 3">
    <name type="scientific">Humicola insolens</name>
    <name type="common">Soft-rot fungus</name>
    <dbReference type="NCBI Taxonomy" id="85995"/>
    <lineage>
        <taxon>Eukaryota</taxon>
        <taxon>Fungi</taxon>
        <taxon>Dikarya</taxon>
        <taxon>Ascomycota</taxon>
        <taxon>Pezizomycotina</taxon>
        <taxon>Sordariomycetes</taxon>
        <taxon>Sordariomycetidae</taxon>
        <taxon>Sordariales</taxon>
        <taxon>Chaetomiaceae</taxon>
        <taxon>Mycothermus</taxon>
    </lineage>
</organism>
<evidence type="ECO:0000313" key="3">
    <source>
        <dbReference type="Proteomes" id="UP001583172"/>
    </source>
</evidence>
<reference evidence="2 3" key="1">
    <citation type="journal article" date="2024" name="Commun. Biol.">
        <title>Comparative genomic analysis of thermophilic fungi reveals convergent evolutionary adaptations and gene losses.</title>
        <authorList>
            <person name="Steindorff A.S."/>
            <person name="Aguilar-Pontes M.V."/>
            <person name="Robinson A.J."/>
            <person name="Andreopoulos B."/>
            <person name="LaButti K."/>
            <person name="Kuo A."/>
            <person name="Mondo S."/>
            <person name="Riley R."/>
            <person name="Otillar R."/>
            <person name="Haridas S."/>
            <person name="Lipzen A."/>
            <person name="Grimwood J."/>
            <person name="Schmutz J."/>
            <person name="Clum A."/>
            <person name="Reid I.D."/>
            <person name="Moisan M.C."/>
            <person name="Butler G."/>
            <person name="Nguyen T.T.M."/>
            <person name="Dewar K."/>
            <person name="Conant G."/>
            <person name="Drula E."/>
            <person name="Henrissat B."/>
            <person name="Hansel C."/>
            <person name="Singer S."/>
            <person name="Hutchinson M.I."/>
            <person name="de Vries R.P."/>
            <person name="Natvig D.O."/>
            <person name="Powell A.J."/>
            <person name="Tsang A."/>
            <person name="Grigoriev I.V."/>
        </authorList>
    </citation>
    <scope>NUCLEOTIDE SEQUENCE [LARGE SCALE GENOMIC DNA]</scope>
    <source>
        <strain evidence="2 3">CBS 620.91</strain>
    </source>
</reference>
<evidence type="ECO:0000259" key="1">
    <source>
        <dbReference type="PROSITE" id="PS51910"/>
    </source>
</evidence>
<feature type="domain" description="GH18" evidence="1">
    <location>
        <begin position="17"/>
        <end position="153"/>
    </location>
</feature>
<sequence length="153" mass="16415">MASSRKSRLASLSHVMYTNAVYFPNSRVYNGDTPGQLNYGCINRVYYAYANVTADGGVFLSDEWADARAPCDGFQGALGSLLHIKQKYPHLQVLLSIGGGASAETFPIVASNAVLRDRFARSARGLVEASGLDGIDSEYLASTPNLPPCQSPH</sequence>
<name>A0ABR3V2A7_HUMIN</name>
<dbReference type="PANTHER" id="PTHR11177">
    <property type="entry name" value="CHITINASE"/>
    <property type="match status" value="1"/>
</dbReference>
<proteinExistence type="predicted"/>
<evidence type="ECO:0000313" key="2">
    <source>
        <dbReference type="EMBL" id="KAL1835851.1"/>
    </source>
</evidence>
<dbReference type="InterPro" id="IPR001223">
    <property type="entry name" value="Glyco_hydro18_cat"/>
</dbReference>
<dbReference type="PROSITE" id="PS51910">
    <property type="entry name" value="GH18_2"/>
    <property type="match status" value="1"/>
</dbReference>
<accession>A0ABR3V2A7</accession>
<dbReference type="SUPFAM" id="SSF51445">
    <property type="entry name" value="(Trans)glycosidases"/>
    <property type="match status" value="1"/>
</dbReference>
<protein>
    <recommendedName>
        <fullName evidence="1">GH18 domain-containing protein</fullName>
    </recommendedName>
</protein>
<dbReference type="Proteomes" id="UP001583172">
    <property type="component" value="Unassembled WGS sequence"/>
</dbReference>
<dbReference type="PANTHER" id="PTHR11177:SF228">
    <property type="entry name" value="CHITINASE"/>
    <property type="match status" value="1"/>
</dbReference>
<gene>
    <name evidence="2" type="ORF">VTJ49DRAFT_5970</name>
</gene>
<dbReference type="Gene3D" id="3.20.20.80">
    <property type="entry name" value="Glycosidases"/>
    <property type="match status" value="1"/>
</dbReference>
<dbReference type="Pfam" id="PF00704">
    <property type="entry name" value="Glyco_hydro_18"/>
    <property type="match status" value="1"/>
</dbReference>
<dbReference type="EMBL" id="JAZGSY010000524">
    <property type="protein sequence ID" value="KAL1835851.1"/>
    <property type="molecule type" value="Genomic_DNA"/>
</dbReference>
<keyword evidence="3" id="KW-1185">Reference proteome</keyword>
<comment type="caution">
    <text evidence="2">The sequence shown here is derived from an EMBL/GenBank/DDBJ whole genome shotgun (WGS) entry which is preliminary data.</text>
</comment>
<dbReference type="InterPro" id="IPR050314">
    <property type="entry name" value="Glycosyl_Hydrlase_18"/>
</dbReference>
<dbReference type="InterPro" id="IPR017853">
    <property type="entry name" value="GH"/>
</dbReference>